<accession>A0ACC6JPU4</accession>
<sequence length="444" mass="49700">MNTRPRQKVLIVDDEPDIRELLEITLGRMKLETFNARNVGEAQSLLNRETFDLCLTDMQLSDGTGLELVQHIQQRHPRVQVAMITAYASLETAINVLKAGAFDFLTKPVDLTRLRELVTSALLPASSVALERRLLGDSLPMRNLRKHIAKLARSQAPVYISGESGSGKELVARLIHDQGPRASQPFIPINCGAIPSELMESEFFGHRKGSFSGAIEDKPGLFQAAHGGTLFLDEVADLPLAMQVKLLRAIQEKAVRSVGGQQEVLVDVRILCATHKDLDAEVTAERFRQDLYYRLNVIELRVPPLRERRDDIETLASHMLKRLVAGTGQPAAILHPQALDALKSYRFPGNVRELENMLERAHTLCENNQIEAGDLRLAEGNCGVEGGVPDLTQIDNLETYLENVERQLLLQALEETRWNRTAAAQRLNLSFRSMRYRLKKLGLD</sequence>
<organism evidence="1 2">
    <name type="scientific">Pseudomonas synxantha</name>
    <dbReference type="NCBI Taxonomy" id="47883"/>
    <lineage>
        <taxon>Bacteria</taxon>
        <taxon>Pseudomonadati</taxon>
        <taxon>Pseudomonadota</taxon>
        <taxon>Gammaproteobacteria</taxon>
        <taxon>Pseudomonadales</taxon>
        <taxon>Pseudomonadaceae</taxon>
        <taxon>Pseudomonas</taxon>
    </lineage>
</organism>
<dbReference type="EMBL" id="JAVDSD010000007">
    <property type="protein sequence ID" value="MDR6608583.1"/>
    <property type="molecule type" value="Genomic_DNA"/>
</dbReference>
<dbReference type="Proteomes" id="UP001259420">
    <property type="component" value="Unassembled WGS sequence"/>
</dbReference>
<evidence type="ECO:0000313" key="2">
    <source>
        <dbReference type="Proteomes" id="UP001259420"/>
    </source>
</evidence>
<evidence type="ECO:0000313" key="1">
    <source>
        <dbReference type="EMBL" id="MDR6608583.1"/>
    </source>
</evidence>
<protein>
    <submittedName>
        <fullName evidence="1">Two-component system response regulator PilR (NtrC family)</fullName>
    </submittedName>
</protein>
<name>A0ACC6JPU4_9PSED</name>
<comment type="caution">
    <text evidence="1">The sequence shown here is derived from an EMBL/GenBank/DDBJ whole genome shotgun (WGS) entry which is preliminary data.</text>
</comment>
<gene>
    <name evidence="1" type="ORF">J2X87_003662</name>
</gene>
<keyword evidence="2" id="KW-1185">Reference proteome</keyword>
<reference evidence="1" key="1">
    <citation type="submission" date="2023-07" db="EMBL/GenBank/DDBJ databases">
        <title>Sorghum-associated microbial communities from plants grown in Nebraska, USA.</title>
        <authorList>
            <person name="Schachtman D."/>
        </authorList>
    </citation>
    <scope>NUCLEOTIDE SEQUENCE</scope>
    <source>
        <strain evidence="1">BE46</strain>
    </source>
</reference>
<proteinExistence type="predicted"/>